<accession>A0ACB0ZIU2</accession>
<sequence length="410" mass="46779">MLRVTALLVILLAIWTSFNCVMSEETTIVGYGRHTMFDNKITQIGTARRIANSNEDLEDYKGTENACDVKFDDNGDIILNYNSVRETGCAIDFLQQYFTYKFEFNATLSNDNKEIKECLQAMPDGFNANLVPFAYSIGFERFEKLKEGPYEGDISCDKKDGCRERGGECLKPGGLEFGWAYNGDKVHVGMQPVGEPVVCECPLKKDRVNNLKSEINVRVDDGLYWFKIEKIERNCYLSTSRCDFVCLHRYDEIIDEEGLIEPITWKIEDKSRGGSRYDRLFAFYLLPQRASCQRDGNNIKRNSALDGPNCKIEIKFSGQEYRLLINEKEETTETTIGITTTEEPTTEETTEEPVEETWNYLRPKPSRSSGSDELITAALITVNIVLLASVVGVLLWYCFCREEGNNEEKK</sequence>
<evidence type="ECO:0000313" key="2">
    <source>
        <dbReference type="Proteomes" id="UP001497535"/>
    </source>
</evidence>
<gene>
    <name evidence="1" type="ORF">MENTE1834_LOCUS25255</name>
</gene>
<reference evidence="1" key="1">
    <citation type="submission" date="2023-11" db="EMBL/GenBank/DDBJ databases">
        <authorList>
            <person name="Poullet M."/>
        </authorList>
    </citation>
    <scope>NUCLEOTIDE SEQUENCE</scope>
    <source>
        <strain evidence="1">E1834</strain>
    </source>
</reference>
<name>A0ACB0ZIU2_MELEN</name>
<proteinExistence type="predicted"/>
<protein>
    <submittedName>
        <fullName evidence="1">Uncharacterized protein</fullName>
    </submittedName>
</protein>
<comment type="caution">
    <text evidence="1">The sequence shown here is derived from an EMBL/GenBank/DDBJ whole genome shotgun (WGS) entry which is preliminary data.</text>
</comment>
<evidence type="ECO:0000313" key="1">
    <source>
        <dbReference type="EMBL" id="CAK5078211.1"/>
    </source>
</evidence>
<dbReference type="Proteomes" id="UP001497535">
    <property type="component" value="Unassembled WGS sequence"/>
</dbReference>
<dbReference type="EMBL" id="CAVMJV010000035">
    <property type="protein sequence ID" value="CAK5078211.1"/>
    <property type="molecule type" value="Genomic_DNA"/>
</dbReference>
<organism evidence="1 2">
    <name type="scientific">Meloidogyne enterolobii</name>
    <name type="common">Root-knot nematode worm</name>
    <name type="synonym">Meloidogyne mayaguensis</name>
    <dbReference type="NCBI Taxonomy" id="390850"/>
    <lineage>
        <taxon>Eukaryota</taxon>
        <taxon>Metazoa</taxon>
        <taxon>Ecdysozoa</taxon>
        <taxon>Nematoda</taxon>
        <taxon>Chromadorea</taxon>
        <taxon>Rhabditida</taxon>
        <taxon>Tylenchina</taxon>
        <taxon>Tylenchomorpha</taxon>
        <taxon>Tylenchoidea</taxon>
        <taxon>Meloidogynidae</taxon>
        <taxon>Meloidogyninae</taxon>
        <taxon>Meloidogyne</taxon>
    </lineage>
</organism>
<keyword evidence="2" id="KW-1185">Reference proteome</keyword>